<evidence type="ECO:0000259" key="16">
    <source>
        <dbReference type="Pfam" id="PF01923"/>
    </source>
</evidence>
<organism evidence="17 18">
    <name type="scientific">Natronogracilivirga saccharolytica</name>
    <dbReference type="NCBI Taxonomy" id="2812953"/>
    <lineage>
        <taxon>Bacteria</taxon>
        <taxon>Pseudomonadati</taxon>
        <taxon>Balneolota</taxon>
        <taxon>Balneolia</taxon>
        <taxon>Balneolales</taxon>
        <taxon>Cyclonatronaceae</taxon>
        <taxon>Natronogracilivirga</taxon>
    </lineage>
</organism>
<evidence type="ECO:0000256" key="4">
    <source>
        <dbReference type="ARBA" id="ARBA00012454"/>
    </source>
</evidence>
<evidence type="ECO:0000256" key="1">
    <source>
        <dbReference type="ARBA" id="ARBA00004496"/>
    </source>
</evidence>
<evidence type="ECO:0000256" key="3">
    <source>
        <dbReference type="ARBA" id="ARBA00007487"/>
    </source>
</evidence>
<evidence type="ECO:0000256" key="12">
    <source>
        <dbReference type="ARBA" id="ARBA00033354"/>
    </source>
</evidence>
<dbReference type="UniPathway" id="UPA00148">
    <property type="reaction ID" value="UER00233"/>
</dbReference>
<evidence type="ECO:0000256" key="13">
    <source>
        <dbReference type="ARBA" id="ARBA00048555"/>
    </source>
</evidence>
<keyword evidence="8 15" id="KW-0547">Nucleotide-binding</keyword>
<comment type="pathway">
    <text evidence="2 15">Cofactor biosynthesis; adenosylcobalamin biosynthesis; adenosylcobalamin from cob(II)yrinate a,c-diamide: step 2/7.</text>
</comment>
<dbReference type="InterPro" id="IPR036451">
    <property type="entry name" value="CblAdoTrfase-like_sf"/>
</dbReference>
<evidence type="ECO:0000256" key="10">
    <source>
        <dbReference type="ARBA" id="ARBA00031529"/>
    </source>
</evidence>
<dbReference type="AlphaFoldDB" id="A0A8J7RP39"/>
<evidence type="ECO:0000256" key="9">
    <source>
        <dbReference type="ARBA" id="ARBA00022840"/>
    </source>
</evidence>
<reference evidence="17" key="1">
    <citation type="submission" date="2021-02" db="EMBL/GenBank/DDBJ databases">
        <title>Natronogracilivirga saccharolytica gen. nov. sp. nov. a new anaerobic, haloalkiliphilic carbohydrate-fermenting bacterium from soda lake and proposing of Cyclonatronumiaceae fam. nov. in the phylum Balneolaeota.</title>
        <authorList>
            <person name="Zhilina T.N."/>
            <person name="Sorokin D.Y."/>
            <person name="Zavarzina D.G."/>
            <person name="Toshchakov S.V."/>
            <person name="Kublanov I.V."/>
        </authorList>
    </citation>
    <scope>NUCLEOTIDE SEQUENCE</scope>
    <source>
        <strain evidence="17">Z-1702</strain>
    </source>
</reference>
<dbReference type="EC" id="2.5.1.17" evidence="4 15"/>
<evidence type="ECO:0000313" key="17">
    <source>
        <dbReference type="EMBL" id="MBP3193593.1"/>
    </source>
</evidence>
<dbReference type="FunFam" id="1.20.1200.10:FF:000003">
    <property type="entry name" value="ATP:cob(I)alamin adenosyltransferase"/>
    <property type="match status" value="1"/>
</dbReference>
<dbReference type="GO" id="GO:0005737">
    <property type="term" value="C:cytoplasm"/>
    <property type="evidence" value="ECO:0007669"/>
    <property type="project" value="UniProtKB-SubCell"/>
</dbReference>
<keyword evidence="6" id="KW-0963">Cytoplasm</keyword>
<gene>
    <name evidence="17" type="ORF">NATSA_13030</name>
</gene>
<dbReference type="Gene3D" id="1.20.1200.10">
    <property type="entry name" value="Cobalamin adenosyltransferase-like"/>
    <property type="match status" value="1"/>
</dbReference>
<dbReference type="RefSeq" id="WP_210513051.1">
    <property type="nucleotide sequence ID" value="NZ_JAFIDN010000012.1"/>
</dbReference>
<comment type="subcellular location">
    <subcellularLocation>
        <location evidence="1">Cytoplasm</location>
    </subcellularLocation>
</comment>
<evidence type="ECO:0000256" key="11">
    <source>
        <dbReference type="ARBA" id="ARBA00033334"/>
    </source>
</evidence>
<evidence type="ECO:0000256" key="7">
    <source>
        <dbReference type="ARBA" id="ARBA00022679"/>
    </source>
</evidence>
<dbReference type="GO" id="GO:0005524">
    <property type="term" value="F:ATP binding"/>
    <property type="evidence" value="ECO:0007669"/>
    <property type="project" value="UniProtKB-UniRule"/>
</dbReference>
<sequence>MKIYTKSGDHGETSLFGGQRVSKNHSRIDAYGTVDELNTIIGIARTADPVPEIEQLLDQLQNELFVLGADLATPPEKSSRVQRVGNDQVSLLEESIDRLEKSLEPLTSFILPGGSSCSAYLHHARTVCRRAERICFSCKQSEIISQEALIFLNRLSDLLFVMARFQNKAKRIDDVKWQAP</sequence>
<keyword evidence="15" id="KW-0169">Cobalamin biosynthesis</keyword>
<dbReference type="GO" id="GO:0008817">
    <property type="term" value="F:corrinoid adenosyltransferase activity"/>
    <property type="evidence" value="ECO:0007669"/>
    <property type="project" value="UniProtKB-UniRule"/>
</dbReference>
<dbReference type="InterPro" id="IPR016030">
    <property type="entry name" value="CblAdoTrfase-like"/>
</dbReference>
<evidence type="ECO:0000256" key="15">
    <source>
        <dbReference type="RuleBase" id="RU366026"/>
    </source>
</evidence>
<evidence type="ECO:0000256" key="14">
    <source>
        <dbReference type="ARBA" id="ARBA00048692"/>
    </source>
</evidence>
<dbReference type="SUPFAM" id="SSF89028">
    <property type="entry name" value="Cobalamin adenosyltransferase-like"/>
    <property type="match status" value="1"/>
</dbReference>
<keyword evidence="18" id="KW-1185">Reference proteome</keyword>
<keyword evidence="9 15" id="KW-0067">ATP-binding</keyword>
<comment type="similarity">
    <text evidence="3 15">Belongs to the Cob(I)alamin adenosyltransferase family.</text>
</comment>
<evidence type="ECO:0000256" key="8">
    <source>
        <dbReference type="ARBA" id="ARBA00022741"/>
    </source>
</evidence>
<dbReference type="EMBL" id="JAFIDN010000012">
    <property type="protein sequence ID" value="MBP3193593.1"/>
    <property type="molecule type" value="Genomic_DNA"/>
</dbReference>
<feature type="domain" description="Cobalamin adenosyltransferase-like" evidence="16">
    <location>
        <begin position="3"/>
        <end position="165"/>
    </location>
</feature>
<name>A0A8J7RP39_9BACT</name>
<dbReference type="Proteomes" id="UP000673975">
    <property type="component" value="Unassembled WGS sequence"/>
</dbReference>
<protein>
    <recommendedName>
        <fullName evidence="5 15">Corrinoid adenosyltransferase</fullName>
        <ecNumber evidence="4 15">2.5.1.17</ecNumber>
    </recommendedName>
    <alternativeName>
        <fullName evidence="10 15">Cob(II)alamin adenosyltransferase</fullName>
    </alternativeName>
    <alternativeName>
        <fullName evidence="12 15">Cob(II)yrinic acid a,c-diamide adenosyltransferase</fullName>
    </alternativeName>
    <alternativeName>
        <fullName evidence="11 15">Cobinamide/cobalamin adenosyltransferase</fullName>
    </alternativeName>
</protein>
<proteinExistence type="inferred from homology"/>
<evidence type="ECO:0000313" key="18">
    <source>
        <dbReference type="Proteomes" id="UP000673975"/>
    </source>
</evidence>
<evidence type="ECO:0000256" key="2">
    <source>
        <dbReference type="ARBA" id="ARBA00005121"/>
    </source>
</evidence>
<dbReference type="NCBIfam" id="TIGR00636">
    <property type="entry name" value="PduO_Nterm"/>
    <property type="match status" value="1"/>
</dbReference>
<dbReference type="InterPro" id="IPR029499">
    <property type="entry name" value="PduO-typ"/>
</dbReference>
<comment type="catalytic activity">
    <reaction evidence="14 15">
        <text>2 cob(II)alamin + reduced [electron-transfer flavoprotein] + 2 ATP = 2 adenosylcob(III)alamin + 2 triphosphate + oxidized [electron-transfer flavoprotein] + 3 H(+)</text>
        <dbReference type="Rhea" id="RHEA:28671"/>
        <dbReference type="Rhea" id="RHEA-COMP:10685"/>
        <dbReference type="Rhea" id="RHEA-COMP:10686"/>
        <dbReference type="ChEBI" id="CHEBI:15378"/>
        <dbReference type="ChEBI" id="CHEBI:16304"/>
        <dbReference type="ChEBI" id="CHEBI:18036"/>
        <dbReference type="ChEBI" id="CHEBI:18408"/>
        <dbReference type="ChEBI" id="CHEBI:30616"/>
        <dbReference type="ChEBI" id="CHEBI:57692"/>
        <dbReference type="ChEBI" id="CHEBI:58307"/>
        <dbReference type="EC" id="2.5.1.17"/>
    </reaction>
</comment>
<accession>A0A8J7RP39</accession>
<dbReference type="PANTHER" id="PTHR12213:SF0">
    <property type="entry name" value="CORRINOID ADENOSYLTRANSFERASE MMAB"/>
    <property type="match status" value="1"/>
</dbReference>
<comment type="caution">
    <text evidence="17">The sequence shown here is derived from an EMBL/GenBank/DDBJ whole genome shotgun (WGS) entry which is preliminary data.</text>
</comment>
<dbReference type="PANTHER" id="PTHR12213">
    <property type="entry name" value="CORRINOID ADENOSYLTRANSFERASE"/>
    <property type="match status" value="1"/>
</dbReference>
<dbReference type="GO" id="GO:0009236">
    <property type="term" value="P:cobalamin biosynthetic process"/>
    <property type="evidence" value="ECO:0007669"/>
    <property type="project" value="UniProtKB-UniRule"/>
</dbReference>
<evidence type="ECO:0000256" key="6">
    <source>
        <dbReference type="ARBA" id="ARBA00022490"/>
    </source>
</evidence>
<keyword evidence="7 15" id="KW-0808">Transferase</keyword>
<evidence type="ECO:0000256" key="5">
    <source>
        <dbReference type="ARBA" id="ARBA00020963"/>
    </source>
</evidence>
<dbReference type="Pfam" id="PF01923">
    <property type="entry name" value="Cob_adeno_trans"/>
    <property type="match status" value="1"/>
</dbReference>
<comment type="catalytic activity">
    <reaction evidence="13 15">
        <text>2 cob(II)yrinate a,c diamide + reduced [electron-transfer flavoprotein] + 2 ATP = 2 adenosylcob(III)yrinate a,c-diamide + 2 triphosphate + oxidized [electron-transfer flavoprotein] + 3 H(+)</text>
        <dbReference type="Rhea" id="RHEA:11528"/>
        <dbReference type="Rhea" id="RHEA-COMP:10685"/>
        <dbReference type="Rhea" id="RHEA-COMP:10686"/>
        <dbReference type="ChEBI" id="CHEBI:15378"/>
        <dbReference type="ChEBI" id="CHEBI:18036"/>
        <dbReference type="ChEBI" id="CHEBI:30616"/>
        <dbReference type="ChEBI" id="CHEBI:57692"/>
        <dbReference type="ChEBI" id="CHEBI:58307"/>
        <dbReference type="ChEBI" id="CHEBI:58503"/>
        <dbReference type="ChEBI" id="CHEBI:58537"/>
        <dbReference type="EC" id="2.5.1.17"/>
    </reaction>
</comment>